<keyword evidence="1 5" id="KW-0489">Methyltransferase</keyword>
<evidence type="ECO:0000256" key="5">
    <source>
        <dbReference type="PROSITE-ProRule" id="PRU01023"/>
    </source>
</evidence>
<dbReference type="PRINTS" id="PR02008">
    <property type="entry name" value="RCMTFAMILY"/>
</dbReference>
<comment type="similarity">
    <text evidence="5">Belongs to the class I-like SAM-binding methyltransferase superfamily. RsmB/NOP family.</text>
</comment>
<evidence type="ECO:0000256" key="2">
    <source>
        <dbReference type="ARBA" id="ARBA00022679"/>
    </source>
</evidence>
<dbReference type="STRING" id="3068.D8U7H3"/>
<keyword evidence="4 5" id="KW-0694">RNA-binding</keyword>
<feature type="region of interest" description="Disordered" evidence="6">
    <location>
        <begin position="457"/>
        <end position="490"/>
    </location>
</feature>
<dbReference type="PROSITE" id="PS51686">
    <property type="entry name" value="SAM_MT_RSMB_NOP"/>
    <property type="match status" value="1"/>
</dbReference>
<feature type="binding site" evidence="5">
    <location>
        <begin position="207"/>
        <end position="213"/>
    </location>
    <ligand>
        <name>S-adenosyl-L-methionine</name>
        <dbReference type="ChEBI" id="CHEBI:59789"/>
    </ligand>
</feature>
<feature type="active site" description="Nucleophile" evidence="5">
    <location>
        <position position="411"/>
    </location>
</feature>
<evidence type="ECO:0000313" key="8">
    <source>
        <dbReference type="EMBL" id="EFJ44301.1"/>
    </source>
</evidence>
<proteinExistence type="inferred from homology"/>
<dbReference type="SUPFAM" id="SSF53335">
    <property type="entry name" value="S-adenosyl-L-methionine-dependent methyltransferases"/>
    <property type="match status" value="1"/>
</dbReference>
<feature type="binding site" evidence="5">
    <location>
        <position position="357"/>
    </location>
    <ligand>
        <name>S-adenosyl-L-methionine</name>
        <dbReference type="ChEBI" id="CHEBI:59789"/>
    </ligand>
</feature>
<feature type="domain" description="SAM-dependent MTase RsmB/NOP-type" evidence="7">
    <location>
        <begin position="202"/>
        <end position="491"/>
    </location>
</feature>
<dbReference type="OrthoDB" id="427002at2759"/>
<accession>D8U7H3</accession>
<dbReference type="GO" id="GO:0003723">
    <property type="term" value="F:RNA binding"/>
    <property type="evidence" value="ECO:0007669"/>
    <property type="project" value="UniProtKB-UniRule"/>
</dbReference>
<dbReference type="InterPro" id="IPR029063">
    <property type="entry name" value="SAM-dependent_MTases_sf"/>
</dbReference>
<dbReference type="CDD" id="cd02440">
    <property type="entry name" value="AdoMet_MTases"/>
    <property type="match status" value="1"/>
</dbReference>
<dbReference type="GO" id="GO:0009383">
    <property type="term" value="F:rRNA (cytosine-C5-)-methyltransferase activity"/>
    <property type="evidence" value="ECO:0007669"/>
    <property type="project" value="TreeGrafter"/>
</dbReference>
<keyword evidence="3 5" id="KW-0949">S-adenosyl-L-methionine</keyword>
<dbReference type="GO" id="GO:0070475">
    <property type="term" value="P:rRNA base methylation"/>
    <property type="evidence" value="ECO:0007669"/>
    <property type="project" value="TreeGrafter"/>
</dbReference>
<dbReference type="AlphaFoldDB" id="D8U7H3"/>
<dbReference type="EMBL" id="GL378365">
    <property type="protein sequence ID" value="EFJ44301.1"/>
    <property type="molecule type" value="Genomic_DNA"/>
</dbReference>
<evidence type="ECO:0000256" key="3">
    <source>
        <dbReference type="ARBA" id="ARBA00022691"/>
    </source>
</evidence>
<protein>
    <recommendedName>
        <fullName evidence="7">SAM-dependent MTase RsmB/NOP-type domain-containing protein</fullName>
    </recommendedName>
</protein>
<dbReference type="GO" id="GO:0005730">
    <property type="term" value="C:nucleolus"/>
    <property type="evidence" value="ECO:0007669"/>
    <property type="project" value="TreeGrafter"/>
</dbReference>
<sequence length="529" mass="58228">MHGHDEPEVSTGDPARLLAIRRHLASFLPVSLIERFWHDGFASTRQPSFRLNALRLHNRGDRGGGGISGGDGVVRELLSGFGLPSDTPVERCPYHPLARLLPSRTAAAVRVAQQVHELRPLRAGAVYFMGLSSMLPALALMAHPNHPNHSNHYNHHRHRHQMVRPQQQWPTPHDDSKHGNRSGSSDGISDGVAGAVGARPLRVLDLCAAPGGKTALLAELLGNRGTLLAVDSSWPRLQRLQFNVERLVPNHHNDFNLRNGRNHLNDSCARVVGDGDGARRSSEAREAAAAGATRPWWRRGCVVAVHADGTRLRVDEHGLPLLGSRTVRRRGSRGGGADELEDDDEGEIGVYDRILVDAPCSGLGRLQLQRPSSYSRWDEQHVARHPERQRQLLLRGVRLLRRGGSLVYSTCTIDPRENEAPSAVQPPLRNTAGNWLYRGRALFGFEEADCPSLIDCVSTPSEPQAGGGTSPLPTRQQQQRRSAPSAQLRDRIEELLPGRVSAARDILRQHGTDESYHEPLPPDLVVFPE</sequence>
<dbReference type="InterPro" id="IPR001678">
    <property type="entry name" value="MeTrfase_RsmB-F_NOP2_dom"/>
</dbReference>
<name>D8U7H3_VOLCA</name>
<dbReference type="GeneID" id="9626140"/>
<reference evidence="8 9" key="1">
    <citation type="journal article" date="2010" name="Science">
        <title>Genomic analysis of organismal complexity in the multicellular green alga Volvox carteri.</title>
        <authorList>
            <person name="Prochnik S.E."/>
            <person name="Umen J."/>
            <person name="Nedelcu A.M."/>
            <person name="Hallmann A."/>
            <person name="Miller S.M."/>
            <person name="Nishii I."/>
            <person name="Ferris P."/>
            <person name="Kuo A."/>
            <person name="Mitros T."/>
            <person name="Fritz-Laylin L.K."/>
            <person name="Hellsten U."/>
            <person name="Chapman J."/>
            <person name="Simakov O."/>
            <person name="Rensing S.A."/>
            <person name="Terry A."/>
            <person name="Pangilinan J."/>
            <person name="Kapitonov V."/>
            <person name="Jurka J."/>
            <person name="Salamov A."/>
            <person name="Shapiro H."/>
            <person name="Schmutz J."/>
            <person name="Grimwood J."/>
            <person name="Lindquist E."/>
            <person name="Lucas S."/>
            <person name="Grigoriev I.V."/>
            <person name="Schmitt R."/>
            <person name="Kirk D."/>
            <person name="Rokhsar D.S."/>
        </authorList>
    </citation>
    <scope>NUCLEOTIDE SEQUENCE [LARGE SCALE GENOMIC DNA]</scope>
    <source>
        <strain evidence="9">f. Nagariensis / Eve</strain>
    </source>
</reference>
<organism evidence="9">
    <name type="scientific">Volvox carteri f. nagariensis</name>
    <dbReference type="NCBI Taxonomy" id="3068"/>
    <lineage>
        <taxon>Eukaryota</taxon>
        <taxon>Viridiplantae</taxon>
        <taxon>Chlorophyta</taxon>
        <taxon>core chlorophytes</taxon>
        <taxon>Chlorophyceae</taxon>
        <taxon>CS clade</taxon>
        <taxon>Chlamydomonadales</taxon>
        <taxon>Volvocaceae</taxon>
        <taxon>Volvox</taxon>
    </lineage>
</organism>
<dbReference type="Pfam" id="PF01189">
    <property type="entry name" value="Methyltr_RsmB-F"/>
    <property type="match status" value="2"/>
</dbReference>
<dbReference type="PANTHER" id="PTHR22807:SF30">
    <property type="entry name" value="28S RRNA (CYTOSINE(4447)-C(5))-METHYLTRANSFERASE-RELATED"/>
    <property type="match status" value="1"/>
</dbReference>
<dbReference type="Gene3D" id="3.40.50.150">
    <property type="entry name" value="Vaccinia Virus protein VP39"/>
    <property type="match status" value="1"/>
</dbReference>
<feature type="region of interest" description="Disordered" evidence="6">
    <location>
        <begin position="152"/>
        <end position="192"/>
    </location>
</feature>
<evidence type="ECO:0000313" key="9">
    <source>
        <dbReference type="Proteomes" id="UP000001058"/>
    </source>
</evidence>
<dbReference type="InParanoid" id="D8U7H3"/>
<feature type="non-terminal residue" evidence="8">
    <location>
        <position position="529"/>
    </location>
</feature>
<dbReference type="InterPro" id="IPR049560">
    <property type="entry name" value="MeTrfase_RsmB-F_NOP2_cat"/>
</dbReference>
<evidence type="ECO:0000256" key="4">
    <source>
        <dbReference type="ARBA" id="ARBA00022884"/>
    </source>
</evidence>
<evidence type="ECO:0000259" key="7">
    <source>
        <dbReference type="PROSITE" id="PS51686"/>
    </source>
</evidence>
<keyword evidence="2 5" id="KW-0808">Transferase</keyword>
<gene>
    <name evidence="8" type="ORF">VOLCADRAFT_95449</name>
</gene>
<dbReference type="KEGG" id="vcn:VOLCADRAFT_95449"/>
<dbReference type="PANTHER" id="PTHR22807">
    <property type="entry name" value="NOP2 YEAST -RELATED NOL1/NOP2/FMU SUN DOMAIN-CONTAINING"/>
    <property type="match status" value="1"/>
</dbReference>
<feature type="binding site" evidence="5">
    <location>
        <position position="231"/>
    </location>
    <ligand>
        <name>S-adenosyl-L-methionine</name>
        <dbReference type="ChEBI" id="CHEBI:59789"/>
    </ligand>
</feature>
<dbReference type="Proteomes" id="UP000001058">
    <property type="component" value="Unassembled WGS sequence"/>
</dbReference>
<evidence type="ECO:0000256" key="6">
    <source>
        <dbReference type="SAM" id="MobiDB-lite"/>
    </source>
</evidence>
<dbReference type="GO" id="GO:0000470">
    <property type="term" value="P:maturation of LSU-rRNA"/>
    <property type="evidence" value="ECO:0007669"/>
    <property type="project" value="TreeGrafter"/>
</dbReference>
<feature type="region of interest" description="Disordered" evidence="6">
    <location>
        <begin position="504"/>
        <end position="529"/>
    </location>
</feature>
<keyword evidence="9" id="KW-1185">Reference proteome</keyword>
<evidence type="ECO:0000256" key="1">
    <source>
        <dbReference type="ARBA" id="ARBA00022603"/>
    </source>
</evidence>
<feature type="compositionally biased region" description="Basic residues" evidence="6">
    <location>
        <begin position="152"/>
        <end position="162"/>
    </location>
</feature>
<dbReference type="RefSeq" id="XP_002954660.1">
    <property type="nucleotide sequence ID" value="XM_002954614.1"/>
</dbReference>
<dbReference type="eggNOG" id="KOG1122">
    <property type="taxonomic scope" value="Eukaryota"/>
</dbReference>
<feature type="binding site" evidence="5">
    <location>
        <position position="276"/>
    </location>
    <ligand>
        <name>S-adenosyl-L-methionine</name>
        <dbReference type="ChEBI" id="CHEBI:59789"/>
    </ligand>
</feature>
<feature type="compositionally biased region" description="Basic and acidic residues" evidence="6">
    <location>
        <begin position="505"/>
        <end position="517"/>
    </location>
</feature>
<dbReference type="InterPro" id="IPR023267">
    <property type="entry name" value="RCMT"/>
</dbReference>